<gene>
    <name evidence="2" type="ORF">ACFFJC_09350</name>
</gene>
<organism evidence="2 3">
    <name type="scientific">Novosphingobium soli</name>
    <dbReference type="NCBI Taxonomy" id="574956"/>
    <lineage>
        <taxon>Bacteria</taxon>
        <taxon>Pseudomonadati</taxon>
        <taxon>Pseudomonadota</taxon>
        <taxon>Alphaproteobacteria</taxon>
        <taxon>Sphingomonadales</taxon>
        <taxon>Sphingomonadaceae</taxon>
        <taxon>Novosphingobium</taxon>
    </lineage>
</organism>
<protein>
    <submittedName>
        <fullName evidence="2">Helix-turn-helix domain-containing protein</fullName>
    </submittedName>
</protein>
<evidence type="ECO:0000259" key="1">
    <source>
        <dbReference type="Pfam" id="PF13936"/>
    </source>
</evidence>
<evidence type="ECO:0000313" key="3">
    <source>
        <dbReference type="Proteomes" id="UP001589798"/>
    </source>
</evidence>
<comment type="caution">
    <text evidence="2">The sequence shown here is derived from an EMBL/GenBank/DDBJ whole genome shotgun (WGS) entry which is preliminary data.</text>
</comment>
<evidence type="ECO:0000313" key="2">
    <source>
        <dbReference type="EMBL" id="MFC0204477.1"/>
    </source>
</evidence>
<dbReference type="InterPro" id="IPR025246">
    <property type="entry name" value="IS30-like_HTH"/>
</dbReference>
<feature type="non-terminal residue" evidence="2">
    <location>
        <position position="1"/>
    </location>
</feature>
<dbReference type="RefSeq" id="WP_379487237.1">
    <property type="nucleotide sequence ID" value="NZ_JBHLWK010000012.1"/>
</dbReference>
<dbReference type="EMBL" id="JBHLWK010000012">
    <property type="protein sequence ID" value="MFC0204477.1"/>
    <property type="molecule type" value="Genomic_DNA"/>
</dbReference>
<dbReference type="Proteomes" id="UP001589798">
    <property type="component" value="Unassembled WGS sequence"/>
</dbReference>
<name>A0ABV6CUR6_9SPHN</name>
<accession>A0ABV6CUR6</accession>
<dbReference type="Pfam" id="PF13936">
    <property type="entry name" value="HTH_38"/>
    <property type="match status" value="1"/>
</dbReference>
<keyword evidence="3" id="KW-1185">Reference proteome</keyword>
<sequence>WKPRVTSQWQSTGEGTAAVARVIGVDKDTVLTHSASVRRVKRSFPQALSDSLRTSTLTPRPKSRRRIKEHHIRKIEAGLRAGVSMRQIAKRLKFSHKTIQEASRGIRKSLAESGVTCGCGLPLGHPRLCTVTAKSTRTVREGEITPRHRRHMEERFLAGQSAHEIGGAMGFTHVNVLAATKDFRARMFEQGVACGCGKALGHPYACKFNLRRRKTWRGGGLTAIGKRRVRIALLEGHHLPDIVRDLDVAELSVLQMRKALTPDERQQRKRAMRDREAKPAQVIRTYEVPEAEYRALIDHVTPYLRDRADRYAKRLETRSKDDLLHDGILTLWSTRHTFKRDFDDRPIEERFRVWANRILYLVFVKAYWADGGGRMRQAPELRSQRGDDDRRDFLADMIVDTTSAAILDEIDLGAGDT</sequence>
<feature type="domain" description="Transposase IS30-like HTH" evidence="1">
    <location>
        <begin position="64"/>
        <end position="100"/>
    </location>
</feature>
<reference evidence="2 3" key="1">
    <citation type="submission" date="2024-09" db="EMBL/GenBank/DDBJ databases">
        <authorList>
            <person name="Sun Q."/>
            <person name="Mori K."/>
        </authorList>
    </citation>
    <scope>NUCLEOTIDE SEQUENCE [LARGE SCALE GENOMIC DNA]</scope>
    <source>
        <strain evidence="2 3">CCM 7706</strain>
    </source>
</reference>
<proteinExistence type="predicted"/>